<evidence type="ECO:0000256" key="1">
    <source>
        <dbReference type="SAM" id="MobiDB-lite"/>
    </source>
</evidence>
<feature type="compositionally biased region" description="Basic and acidic residues" evidence="1">
    <location>
        <begin position="50"/>
        <end position="59"/>
    </location>
</feature>
<protein>
    <submittedName>
        <fullName evidence="2">Uncharacterized protein</fullName>
    </submittedName>
</protein>
<organism evidence="2 3">
    <name type="scientific">Ilex paraguariensis</name>
    <name type="common">yerba mate</name>
    <dbReference type="NCBI Taxonomy" id="185542"/>
    <lineage>
        <taxon>Eukaryota</taxon>
        <taxon>Viridiplantae</taxon>
        <taxon>Streptophyta</taxon>
        <taxon>Embryophyta</taxon>
        <taxon>Tracheophyta</taxon>
        <taxon>Spermatophyta</taxon>
        <taxon>Magnoliopsida</taxon>
        <taxon>eudicotyledons</taxon>
        <taxon>Gunneridae</taxon>
        <taxon>Pentapetalae</taxon>
        <taxon>asterids</taxon>
        <taxon>campanulids</taxon>
        <taxon>Aquifoliales</taxon>
        <taxon>Aquifoliaceae</taxon>
        <taxon>Ilex</taxon>
    </lineage>
</organism>
<reference evidence="2 3" key="1">
    <citation type="submission" date="2024-02" db="EMBL/GenBank/DDBJ databases">
        <authorList>
            <person name="Vignale AGUSTIN F."/>
            <person name="Sosa J E."/>
            <person name="Modenutti C."/>
        </authorList>
    </citation>
    <scope>NUCLEOTIDE SEQUENCE [LARGE SCALE GENOMIC DNA]</scope>
</reference>
<name>A0ABC8UPL0_9AQUA</name>
<comment type="caution">
    <text evidence="2">The sequence shown here is derived from an EMBL/GenBank/DDBJ whole genome shotgun (WGS) entry which is preliminary data.</text>
</comment>
<gene>
    <name evidence="2" type="ORF">ILEXP_LOCUS53237</name>
</gene>
<dbReference type="EMBL" id="CAUOFW020008502">
    <property type="protein sequence ID" value="CAK9183001.1"/>
    <property type="molecule type" value="Genomic_DNA"/>
</dbReference>
<evidence type="ECO:0000313" key="2">
    <source>
        <dbReference type="EMBL" id="CAK9183001.1"/>
    </source>
</evidence>
<keyword evidence="3" id="KW-1185">Reference proteome</keyword>
<accession>A0ABC8UPL0</accession>
<dbReference type="Proteomes" id="UP001642360">
    <property type="component" value="Unassembled WGS sequence"/>
</dbReference>
<feature type="region of interest" description="Disordered" evidence="1">
    <location>
        <begin position="12"/>
        <end position="62"/>
    </location>
</feature>
<dbReference type="AlphaFoldDB" id="A0ABC8UPL0"/>
<sequence>MLIKCVFNLQEREKRGKKKAGASKTPPDSEAAAPERVDEHFEATAPVAPKNEDQKENTVRYRSRPKVPKAILKRKKSANYCLWAAALSGEARAVGVLALLKSLLGSPHNAAGKTRMG</sequence>
<evidence type="ECO:0000313" key="3">
    <source>
        <dbReference type="Proteomes" id="UP001642360"/>
    </source>
</evidence>
<proteinExistence type="predicted"/>
<feature type="compositionally biased region" description="Basic and acidic residues" evidence="1">
    <location>
        <begin position="33"/>
        <end position="42"/>
    </location>
</feature>